<reference evidence="5 6" key="1">
    <citation type="submission" date="2018-09" db="EMBL/GenBank/DDBJ databases">
        <title>YIM PH21274 draft genome.</title>
        <authorList>
            <person name="Miao C."/>
        </authorList>
    </citation>
    <scope>NUCLEOTIDE SEQUENCE [LARGE SCALE GENOMIC DNA]</scope>
    <source>
        <strain evidence="5 6">YIM PH 21724</strain>
    </source>
</reference>
<comment type="similarity">
    <text evidence="2">Belongs to the EspG family.</text>
</comment>
<evidence type="ECO:0000313" key="5">
    <source>
        <dbReference type="EMBL" id="RJO69856.1"/>
    </source>
</evidence>
<organism evidence="5 6">
    <name type="scientific">Nocardia panacis</name>
    <dbReference type="NCBI Taxonomy" id="2340916"/>
    <lineage>
        <taxon>Bacteria</taxon>
        <taxon>Bacillati</taxon>
        <taxon>Actinomycetota</taxon>
        <taxon>Actinomycetes</taxon>
        <taxon>Mycobacteriales</taxon>
        <taxon>Nocardiaceae</taxon>
        <taxon>Nocardia</taxon>
    </lineage>
</organism>
<evidence type="ECO:0000256" key="2">
    <source>
        <dbReference type="ARBA" id="ARBA00006411"/>
    </source>
</evidence>
<proteinExistence type="inferred from homology"/>
<dbReference type="InterPro" id="IPR025734">
    <property type="entry name" value="EspG"/>
</dbReference>
<keyword evidence="6" id="KW-1185">Reference proteome</keyword>
<dbReference type="Pfam" id="PF14011">
    <property type="entry name" value="ESX-1_EspG"/>
    <property type="match status" value="1"/>
</dbReference>
<accession>A0A3A4JZ58</accession>
<evidence type="ECO:0000256" key="3">
    <source>
        <dbReference type="ARBA" id="ARBA00022490"/>
    </source>
</evidence>
<keyword evidence="4" id="KW-0143">Chaperone</keyword>
<dbReference type="RefSeq" id="WP_120044225.1">
    <property type="nucleotide sequence ID" value="NZ_QZFU01000041.1"/>
</dbReference>
<gene>
    <name evidence="5" type="ORF">D5S18_28595</name>
</gene>
<protein>
    <submittedName>
        <fullName evidence="5">ESX secretion-associated protein EspG</fullName>
    </submittedName>
</protein>
<dbReference type="EMBL" id="QZFU01000041">
    <property type="protein sequence ID" value="RJO69856.1"/>
    <property type="molecule type" value="Genomic_DNA"/>
</dbReference>
<sequence>MSWTFTPDEFAHVWRETDTDRHPYPIRVLETPRTDTEAEKLRAHLSQRLPLGADPDLSACLRILSAPHTRIIAVGGGHRPGSELRLLACAIFDHAVLAVQEPGRSPDYGGQVRISIGHAGKLGARIAAALPNTPAGREPARAARAGDVRDEETMAPAQRGAQLIRRLLLKPHTAEGHIRVESRLDQSAPPPPVHYTWIDVKGDGRYLIRAGAEVHIVPAAAEQIAQQLQKRIPAQAR</sequence>
<evidence type="ECO:0000256" key="1">
    <source>
        <dbReference type="ARBA" id="ARBA00004496"/>
    </source>
</evidence>
<keyword evidence="3" id="KW-0963">Cytoplasm</keyword>
<comment type="caution">
    <text evidence="5">The sequence shown here is derived from an EMBL/GenBank/DDBJ whole genome shotgun (WGS) entry which is preliminary data.</text>
</comment>
<evidence type="ECO:0000256" key="4">
    <source>
        <dbReference type="ARBA" id="ARBA00023186"/>
    </source>
</evidence>
<dbReference type="OrthoDB" id="4561761at2"/>
<name>A0A3A4JZ58_9NOCA</name>
<evidence type="ECO:0000313" key="6">
    <source>
        <dbReference type="Proteomes" id="UP000266677"/>
    </source>
</evidence>
<dbReference type="AlphaFoldDB" id="A0A3A4JZ58"/>
<dbReference type="Proteomes" id="UP000266677">
    <property type="component" value="Unassembled WGS sequence"/>
</dbReference>
<comment type="subcellular location">
    <subcellularLocation>
        <location evidence="1">Cytoplasm</location>
    </subcellularLocation>
</comment>